<reference evidence="4" key="1">
    <citation type="submission" date="2020-10" db="EMBL/GenBank/DDBJ databases">
        <title>Unveiling of a novel bifunctional photoreceptor, Dualchrome1, isolated from a cosmopolitan green alga.</title>
        <authorList>
            <person name="Suzuki S."/>
            <person name="Kawachi M."/>
        </authorList>
    </citation>
    <scope>NUCLEOTIDE SEQUENCE</scope>
    <source>
        <strain evidence="4">NIES 2893</strain>
    </source>
</reference>
<dbReference type="Proteomes" id="UP000660262">
    <property type="component" value="Unassembled WGS sequence"/>
</dbReference>
<gene>
    <name evidence="4" type="ORF">PPROV_000089800</name>
</gene>
<accession>A0A830H6G6</accession>
<evidence type="ECO:0008006" key="6">
    <source>
        <dbReference type="Google" id="ProtNLM"/>
    </source>
</evidence>
<dbReference type="Gene3D" id="1.20.120.50">
    <property type="entry name" value="Hemerythrin-like"/>
    <property type="match status" value="1"/>
</dbReference>
<evidence type="ECO:0000313" key="5">
    <source>
        <dbReference type="Proteomes" id="UP000660262"/>
    </source>
</evidence>
<evidence type="ECO:0000256" key="3">
    <source>
        <dbReference type="ARBA" id="ARBA00023004"/>
    </source>
</evidence>
<keyword evidence="3" id="KW-0408">Iron</keyword>
<protein>
    <recommendedName>
        <fullName evidence="6">Hemerythrin-like domain-containing protein</fullName>
    </recommendedName>
</protein>
<evidence type="ECO:0000313" key="4">
    <source>
        <dbReference type="EMBL" id="GHP02142.1"/>
    </source>
</evidence>
<comment type="caution">
    <text evidence="4">The sequence shown here is derived from an EMBL/GenBank/DDBJ whole genome shotgun (WGS) entry which is preliminary data.</text>
</comment>
<dbReference type="OrthoDB" id="568338at2759"/>
<comment type="similarity">
    <text evidence="1">Belongs to the hemerythrin family.</text>
</comment>
<evidence type="ECO:0000256" key="2">
    <source>
        <dbReference type="ARBA" id="ARBA00022723"/>
    </source>
</evidence>
<dbReference type="GO" id="GO:0046872">
    <property type="term" value="F:metal ion binding"/>
    <property type="evidence" value="ECO:0007669"/>
    <property type="project" value="UniProtKB-KW"/>
</dbReference>
<dbReference type="InterPro" id="IPR035938">
    <property type="entry name" value="Hemerythrin-like_sf"/>
</dbReference>
<organism evidence="4 5">
    <name type="scientific">Pycnococcus provasolii</name>
    <dbReference type="NCBI Taxonomy" id="41880"/>
    <lineage>
        <taxon>Eukaryota</taxon>
        <taxon>Viridiplantae</taxon>
        <taxon>Chlorophyta</taxon>
        <taxon>Pseudoscourfieldiophyceae</taxon>
        <taxon>Pseudoscourfieldiales</taxon>
        <taxon>Pycnococcaceae</taxon>
        <taxon>Pycnococcus</taxon>
    </lineage>
</organism>
<name>A0A830H6G6_9CHLO</name>
<dbReference type="SUPFAM" id="SSF47188">
    <property type="entry name" value="Hemerythrin-like"/>
    <property type="match status" value="1"/>
</dbReference>
<evidence type="ECO:0000256" key="1">
    <source>
        <dbReference type="ARBA" id="ARBA00010587"/>
    </source>
</evidence>
<keyword evidence="5" id="KW-1185">Reference proteome</keyword>
<keyword evidence="2" id="KW-0479">Metal-binding</keyword>
<sequence>MFEQTLGLRDVENVYINEAKDFPTFPCQLGCQGFVVIDRQHRFVDLCTSPMYNRAGQAAFDAVERILAQLPIRSVKLVNLSASPELNGTTCEVVNVAARQLPEGRIAVKLPDGCVLAVKEENVVDERREVAEPTDAFDEKQETVVFDENACCSSGTPCSTQGCSTPKSSSSNNSISLPSVGHKAMDAEHADLEKVMADLSTSKSVHDMESLRDFFEEHSEHEEKLLKRVGFGGTGQFSALDSHAQDHRHILAMADAALGEAGDDDVVPASCVNEVISAIVAHANNFDKLYADSVQVA</sequence>
<dbReference type="EMBL" id="BNJQ01000002">
    <property type="protein sequence ID" value="GHP02142.1"/>
    <property type="molecule type" value="Genomic_DNA"/>
</dbReference>
<dbReference type="AlphaFoldDB" id="A0A830H6G6"/>
<proteinExistence type="inferred from homology"/>